<dbReference type="OrthoDB" id="5977071at2759"/>
<comment type="caution">
    <text evidence="1">The sequence shown here is derived from an EMBL/GenBank/DDBJ whole genome shotgun (WGS) entry which is preliminary data.</text>
</comment>
<name>A0A3M6T7Q2_POCDA</name>
<organism evidence="1 2">
    <name type="scientific">Pocillopora damicornis</name>
    <name type="common">Cauliflower coral</name>
    <name type="synonym">Millepora damicornis</name>
    <dbReference type="NCBI Taxonomy" id="46731"/>
    <lineage>
        <taxon>Eukaryota</taxon>
        <taxon>Metazoa</taxon>
        <taxon>Cnidaria</taxon>
        <taxon>Anthozoa</taxon>
        <taxon>Hexacorallia</taxon>
        <taxon>Scleractinia</taxon>
        <taxon>Astrocoeniina</taxon>
        <taxon>Pocilloporidae</taxon>
        <taxon>Pocillopora</taxon>
    </lineage>
</organism>
<accession>A0A3M6T7Q2</accession>
<evidence type="ECO:0000313" key="2">
    <source>
        <dbReference type="Proteomes" id="UP000275408"/>
    </source>
</evidence>
<dbReference type="EMBL" id="RCHS01004142">
    <property type="protein sequence ID" value="RMX37420.1"/>
    <property type="molecule type" value="Genomic_DNA"/>
</dbReference>
<gene>
    <name evidence="1" type="ORF">pdam_00022478</name>
</gene>
<sequence>MGSATSYRHLTDRVRLNKKSKTCNPLQEHHAIYRRSNQKSQEGIKRELIVGHTCSRRTLNNPLKRKEGGKTEGKIVRGKTICLIVIKAFKDIQAVPETHALCTHDLNGINIELSLGLITAASSIHDISNSYACAQVLSSMFVKVSQSPGQSLFSSNNRCNTSYHCDTKTDQTKECDLTLSNISSQDENWNL</sequence>
<evidence type="ECO:0000313" key="1">
    <source>
        <dbReference type="EMBL" id="RMX37420.1"/>
    </source>
</evidence>
<dbReference type="Proteomes" id="UP000275408">
    <property type="component" value="Unassembled WGS sequence"/>
</dbReference>
<reference evidence="1 2" key="1">
    <citation type="journal article" date="2018" name="Sci. Rep.">
        <title>Comparative analysis of the Pocillopora damicornis genome highlights role of immune system in coral evolution.</title>
        <authorList>
            <person name="Cunning R."/>
            <person name="Bay R.A."/>
            <person name="Gillette P."/>
            <person name="Baker A.C."/>
            <person name="Traylor-Knowles N."/>
        </authorList>
    </citation>
    <scope>NUCLEOTIDE SEQUENCE [LARGE SCALE GENOMIC DNA]</scope>
    <source>
        <strain evidence="1">RSMAS</strain>
        <tissue evidence="1">Whole animal</tissue>
    </source>
</reference>
<dbReference type="AlphaFoldDB" id="A0A3M6T7Q2"/>
<feature type="non-terminal residue" evidence="1">
    <location>
        <position position="191"/>
    </location>
</feature>
<protein>
    <submittedName>
        <fullName evidence="1">Uncharacterized protein</fullName>
    </submittedName>
</protein>
<keyword evidence="2" id="KW-1185">Reference proteome</keyword>
<proteinExistence type="predicted"/>